<dbReference type="InterPro" id="IPR013848">
    <property type="entry name" value="Methylthiotransferase_N"/>
</dbReference>
<dbReference type="GO" id="GO:0046872">
    <property type="term" value="F:metal ion binding"/>
    <property type="evidence" value="ECO:0007669"/>
    <property type="project" value="UniProtKB-KW"/>
</dbReference>
<evidence type="ECO:0000313" key="12">
    <source>
        <dbReference type="EMBL" id="KJF45002.1"/>
    </source>
</evidence>
<dbReference type="AlphaFoldDB" id="A0A0D8JDM2"/>
<reference evidence="12 13" key="1">
    <citation type="submission" date="2014-09" db="EMBL/GenBank/DDBJ databases">
        <title>Draft Genome Sequence of Draconibacterium sp. JN14CK-3.</title>
        <authorList>
            <person name="Dong C."/>
            <person name="Lai Q."/>
            <person name="Shao Z."/>
        </authorList>
    </citation>
    <scope>NUCLEOTIDE SEQUENCE [LARGE SCALE GENOMIC DNA]</scope>
    <source>
        <strain evidence="12 13">JN14CK-3</strain>
    </source>
</reference>
<keyword evidence="5" id="KW-0949">S-adenosyl-L-methionine</keyword>
<dbReference type="SFLD" id="SFLDG01082">
    <property type="entry name" value="B12-binding_domain_containing"/>
    <property type="match status" value="1"/>
</dbReference>
<comment type="cofactor">
    <cofactor evidence="1">
        <name>[4Fe-4S] cluster</name>
        <dbReference type="ChEBI" id="CHEBI:49883"/>
    </cofactor>
</comment>
<dbReference type="PANTHER" id="PTHR11918:SF45">
    <property type="entry name" value="THREONYLCARBAMOYLADENOSINE TRNA METHYLTHIOTRANSFERASE"/>
    <property type="match status" value="1"/>
</dbReference>
<dbReference type="SMART" id="SM00729">
    <property type="entry name" value="Elp3"/>
    <property type="match status" value="1"/>
</dbReference>
<evidence type="ECO:0000256" key="9">
    <source>
        <dbReference type="ARBA" id="ARBA00023014"/>
    </source>
</evidence>
<keyword evidence="3" id="KW-0963">Cytoplasm</keyword>
<organism evidence="12 13">
    <name type="scientific">Draconibacterium sediminis</name>
    <dbReference type="NCBI Taxonomy" id="1544798"/>
    <lineage>
        <taxon>Bacteria</taxon>
        <taxon>Pseudomonadati</taxon>
        <taxon>Bacteroidota</taxon>
        <taxon>Bacteroidia</taxon>
        <taxon>Marinilabiliales</taxon>
        <taxon>Prolixibacteraceae</taxon>
        <taxon>Draconibacterium</taxon>
    </lineage>
</organism>
<evidence type="ECO:0000256" key="2">
    <source>
        <dbReference type="ARBA" id="ARBA00022485"/>
    </source>
</evidence>
<evidence type="ECO:0000256" key="1">
    <source>
        <dbReference type="ARBA" id="ARBA00001966"/>
    </source>
</evidence>
<dbReference type="InterPro" id="IPR007197">
    <property type="entry name" value="rSAM"/>
</dbReference>
<dbReference type="Pfam" id="PF04055">
    <property type="entry name" value="Radical_SAM"/>
    <property type="match status" value="1"/>
</dbReference>
<sequence>MQDSKMDYKGKKAAFYTLGCKLNFSETSTIAGSFKEVGFDRVEFDEKADVYVINTCSVTNQGDKASRNIVRKAVKQNPDAMVIVVGCYSQLKPDEVGHIEGVDMVLGTQEKFHIPHYLGDLQKRETTEIKTTRLANIKSYHKAFSWGDRTRSFLKVQDGCDYYCSFCTIPYARGRSRNDNVVNTVKEAQKSVQKGYKEIILTGVNIGDFGKSTGENFLDLLKALEQVEGLERLRLGSIEPNLLKDEIIELVSRSKVIMPHFHLPLQSGSDEILSLMKRKYSTDLYRKRVDRIREIVPHAFIGVDVIAGTNGETEKYFQESFDFLNSLEISQLHAFTYSERSGTQALKIPWKVDVEERKNRTQKYINLSEKKLRAFYEKHIGSSQTALFEAQKSQDNMHGFTENYIKVEVPFQEELVNKLGSVKLKSILPNGNVAVEFNA</sequence>
<evidence type="ECO:0000256" key="5">
    <source>
        <dbReference type="ARBA" id="ARBA00022691"/>
    </source>
</evidence>
<accession>A0A0D8JDM2</accession>
<dbReference type="SFLD" id="SFLDS00029">
    <property type="entry name" value="Radical_SAM"/>
    <property type="match status" value="1"/>
</dbReference>
<dbReference type="Gene3D" id="3.80.30.20">
    <property type="entry name" value="tm_1862 like domain"/>
    <property type="match status" value="1"/>
</dbReference>
<dbReference type="InterPro" id="IPR005839">
    <property type="entry name" value="Methylthiotransferase"/>
</dbReference>
<dbReference type="PROSITE" id="PS51449">
    <property type="entry name" value="MTTASE_N"/>
    <property type="match status" value="1"/>
</dbReference>
<dbReference type="STRING" id="1544798.LH29_06185"/>
<evidence type="ECO:0000256" key="3">
    <source>
        <dbReference type="ARBA" id="ARBA00022490"/>
    </source>
</evidence>
<evidence type="ECO:0000256" key="7">
    <source>
        <dbReference type="ARBA" id="ARBA00022723"/>
    </source>
</evidence>
<keyword evidence="13" id="KW-1185">Reference proteome</keyword>
<dbReference type="NCBIfam" id="TIGR01579">
    <property type="entry name" value="MiaB-like-C"/>
    <property type="match status" value="1"/>
</dbReference>
<dbReference type="InterPro" id="IPR038135">
    <property type="entry name" value="Methylthiotransferase_N_sf"/>
</dbReference>
<keyword evidence="8" id="KW-0408">Iron</keyword>
<keyword evidence="7" id="KW-0479">Metal-binding</keyword>
<dbReference type="FunFam" id="3.40.50.12160:FF:000004">
    <property type="entry name" value="Threonylcarbamoyladenosine tRNA methylthiotransferase MtaB"/>
    <property type="match status" value="1"/>
</dbReference>
<dbReference type="Pfam" id="PF00919">
    <property type="entry name" value="UPF0004"/>
    <property type="match status" value="1"/>
</dbReference>
<dbReference type="PATRIC" id="fig|1544798.3.peg.1246"/>
<evidence type="ECO:0000259" key="10">
    <source>
        <dbReference type="PROSITE" id="PS51449"/>
    </source>
</evidence>
<dbReference type="InterPro" id="IPR020612">
    <property type="entry name" value="Methylthiotransferase_CS"/>
</dbReference>
<dbReference type="NCBIfam" id="TIGR00089">
    <property type="entry name" value="MiaB/RimO family radical SAM methylthiotransferase"/>
    <property type="match status" value="1"/>
</dbReference>
<dbReference type="OrthoDB" id="9805215at2"/>
<dbReference type="SUPFAM" id="SSF102114">
    <property type="entry name" value="Radical SAM enzymes"/>
    <property type="match status" value="1"/>
</dbReference>
<name>A0A0D8JDM2_9BACT</name>
<evidence type="ECO:0000256" key="6">
    <source>
        <dbReference type="ARBA" id="ARBA00022694"/>
    </source>
</evidence>
<dbReference type="EMBL" id="JRHC01000001">
    <property type="protein sequence ID" value="KJF45002.1"/>
    <property type="molecule type" value="Genomic_DNA"/>
</dbReference>
<comment type="caution">
    <text evidence="12">The sequence shown here is derived from an EMBL/GenBank/DDBJ whole genome shotgun (WGS) entry which is preliminary data.</text>
</comment>
<dbReference type="Proteomes" id="UP000032544">
    <property type="component" value="Unassembled WGS sequence"/>
</dbReference>
<keyword evidence="6" id="KW-0819">tRNA processing</keyword>
<evidence type="ECO:0000256" key="4">
    <source>
        <dbReference type="ARBA" id="ARBA00022679"/>
    </source>
</evidence>
<dbReference type="PROSITE" id="PS51918">
    <property type="entry name" value="RADICAL_SAM"/>
    <property type="match status" value="1"/>
</dbReference>
<dbReference type="GO" id="GO:0035598">
    <property type="term" value="F:tRNA (N(6)-L-threonylcarbamoyladenosine(37)-C(2))-methylthiotransferase activity"/>
    <property type="evidence" value="ECO:0007669"/>
    <property type="project" value="TreeGrafter"/>
</dbReference>
<dbReference type="Gene3D" id="3.40.50.12160">
    <property type="entry name" value="Methylthiotransferase, N-terminal domain"/>
    <property type="match status" value="1"/>
</dbReference>
<keyword evidence="9" id="KW-0411">Iron-sulfur</keyword>
<dbReference type="PROSITE" id="PS01278">
    <property type="entry name" value="MTTASE_RADICAL"/>
    <property type="match status" value="1"/>
</dbReference>
<gene>
    <name evidence="12" type="ORF">LH29_06185</name>
</gene>
<dbReference type="CDD" id="cd01335">
    <property type="entry name" value="Radical_SAM"/>
    <property type="match status" value="1"/>
</dbReference>
<evidence type="ECO:0000256" key="8">
    <source>
        <dbReference type="ARBA" id="ARBA00023004"/>
    </source>
</evidence>
<dbReference type="SFLD" id="SFLDG01061">
    <property type="entry name" value="methylthiotransferase"/>
    <property type="match status" value="1"/>
</dbReference>
<dbReference type="PANTHER" id="PTHR11918">
    <property type="entry name" value="RADICAL SAM PROTEINS"/>
    <property type="match status" value="1"/>
</dbReference>
<evidence type="ECO:0000313" key="13">
    <source>
        <dbReference type="Proteomes" id="UP000032544"/>
    </source>
</evidence>
<dbReference type="InterPro" id="IPR058240">
    <property type="entry name" value="rSAM_sf"/>
</dbReference>
<dbReference type="InterPro" id="IPR006638">
    <property type="entry name" value="Elp3/MiaA/NifB-like_rSAM"/>
</dbReference>
<proteinExistence type="predicted"/>
<dbReference type="InterPro" id="IPR023404">
    <property type="entry name" value="rSAM_horseshoe"/>
</dbReference>
<protein>
    <submittedName>
        <fullName evidence="12">Fe-S oxidoreductase</fullName>
    </submittedName>
</protein>
<keyword evidence="4" id="KW-0808">Transferase</keyword>
<evidence type="ECO:0000259" key="11">
    <source>
        <dbReference type="PROSITE" id="PS51918"/>
    </source>
</evidence>
<dbReference type="InterPro" id="IPR006467">
    <property type="entry name" value="MiaB-like_bact"/>
</dbReference>
<dbReference type="GO" id="GO:0051539">
    <property type="term" value="F:4 iron, 4 sulfur cluster binding"/>
    <property type="evidence" value="ECO:0007669"/>
    <property type="project" value="UniProtKB-KW"/>
</dbReference>
<keyword evidence="2" id="KW-0004">4Fe-4S</keyword>
<feature type="domain" description="Radical SAM core" evidence="11">
    <location>
        <begin position="146"/>
        <end position="374"/>
    </location>
</feature>
<feature type="domain" description="MTTase N-terminal" evidence="10">
    <location>
        <begin position="11"/>
        <end position="123"/>
    </location>
</feature>